<keyword evidence="4" id="KW-1185">Reference proteome</keyword>
<dbReference type="Proteomes" id="UP000315389">
    <property type="component" value="Unassembled WGS sequence"/>
</dbReference>
<name>A0A542ZA00_RARFA</name>
<dbReference type="EMBL" id="VFOS01000005">
    <property type="protein sequence ID" value="TQL57164.1"/>
    <property type="molecule type" value="Genomic_DNA"/>
</dbReference>
<organism evidence="3 4">
    <name type="scientific">Rarobacter faecitabidus</name>
    <dbReference type="NCBI Taxonomy" id="13243"/>
    <lineage>
        <taxon>Bacteria</taxon>
        <taxon>Bacillati</taxon>
        <taxon>Actinomycetota</taxon>
        <taxon>Actinomycetes</taxon>
        <taxon>Micrococcales</taxon>
        <taxon>Rarobacteraceae</taxon>
        <taxon>Rarobacter</taxon>
    </lineage>
</organism>
<dbReference type="InterPro" id="IPR012341">
    <property type="entry name" value="6hp_glycosidase-like_sf"/>
</dbReference>
<dbReference type="Gene3D" id="1.50.10.10">
    <property type="match status" value="1"/>
</dbReference>
<proteinExistence type="predicted"/>
<dbReference type="InterPro" id="IPR008928">
    <property type="entry name" value="6-hairpin_glycosidase_sf"/>
</dbReference>
<gene>
    <name evidence="3" type="ORF">FB461_2284</name>
</gene>
<evidence type="ECO:0000259" key="2">
    <source>
        <dbReference type="Pfam" id="PF17389"/>
    </source>
</evidence>
<reference evidence="3 4" key="1">
    <citation type="submission" date="2019-06" db="EMBL/GenBank/DDBJ databases">
        <title>Sequencing the genomes of 1000 actinobacteria strains.</title>
        <authorList>
            <person name="Klenk H.-P."/>
        </authorList>
    </citation>
    <scope>NUCLEOTIDE SEQUENCE [LARGE SCALE GENOMIC DNA]</scope>
    <source>
        <strain evidence="3 4">DSM 4813</strain>
    </source>
</reference>
<evidence type="ECO:0000313" key="4">
    <source>
        <dbReference type="Proteomes" id="UP000315389"/>
    </source>
</evidence>
<dbReference type="Pfam" id="PF17389">
    <property type="entry name" value="Bac_rhamnosid6H"/>
    <property type="match status" value="1"/>
</dbReference>
<dbReference type="InterPro" id="IPR035396">
    <property type="entry name" value="Bac_rhamnosid6H"/>
</dbReference>
<feature type="domain" description="Alpha-L-rhamnosidase six-hairpin glycosidase" evidence="2">
    <location>
        <begin position="606"/>
        <end position="741"/>
    </location>
</feature>
<dbReference type="GO" id="GO:0005975">
    <property type="term" value="P:carbohydrate metabolic process"/>
    <property type="evidence" value="ECO:0007669"/>
    <property type="project" value="InterPro"/>
</dbReference>
<feature type="chain" id="PRO_5021835307" description="Alpha-L-rhamnosidase six-hairpin glycosidase domain-containing protein" evidence="1">
    <location>
        <begin position="25"/>
        <end position="1266"/>
    </location>
</feature>
<feature type="signal peptide" evidence="1">
    <location>
        <begin position="1"/>
        <end position="24"/>
    </location>
</feature>
<keyword evidence="1" id="KW-0732">Signal</keyword>
<accession>A0A542ZA00</accession>
<dbReference type="SUPFAM" id="SSF48208">
    <property type="entry name" value="Six-hairpin glycosidases"/>
    <property type="match status" value="2"/>
</dbReference>
<protein>
    <recommendedName>
        <fullName evidence="2">Alpha-L-rhamnosidase six-hairpin glycosidase domain-containing protein</fullName>
    </recommendedName>
</protein>
<dbReference type="Gene3D" id="2.60.40.2700">
    <property type="match status" value="4"/>
</dbReference>
<comment type="caution">
    <text evidence="3">The sequence shown here is derived from an EMBL/GenBank/DDBJ whole genome shotgun (WGS) entry which is preliminary data.</text>
</comment>
<evidence type="ECO:0000256" key="1">
    <source>
        <dbReference type="SAM" id="SignalP"/>
    </source>
</evidence>
<dbReference type="AlphaFoldDB" id="A0A542ZA00"/>
<sequence>MLSKRVVALAISLVLPLGAGLALAAPASGWTGIPGGDLSAGRTGIGQLAQVIDATYGSLSDRVRPSGYAPTSVNGGYGGMFVRDSAIQAMAMQSAGEEDKSRAVLQYIASYGGVRGLERAPRYLPDEKYETRATIPYAQGNPQTPILQYTTTSDALFKVNAPGNAAAQSFVASDDTITRAEFALLNKGATTATVTVDLRSDYAKENSSIARIQASVPTSGTTPTWVSFDFGDQPELVIGRTYYLVIQATTAAGDVQYWGTVGGAGNDTRAYNYDGYWRTGPDRGAFRLYAPVGGQVGPEQSQGDADGSAFRVSAGNKVAQPFKLQDSTLASVAVRAWADAGETGTARVTVRASRDGSEIAHGVIDGATLPIQSAAQWISVPLTVDQPSAVTTGQNYVLQIESTNSTERIAVDGSHTVASPPGAMWNYENSSWSQSDRTLAFAVNSSGAPGAAADPTQVVARVGGDTQITQQLTVGSPLTGFELFLGAGSGTSGEVVATISDDAGWTRTATIATSALPATGSWQRIEFPTVGVTGDNHYRLTLAAPQSATDSIAVYGVPDATGGVADSLNQAAGTAEATALDAAIALRALSLSYSGESMENQTDGHYMYLLAWARYINAFPGDTSFIDETYPIVSAWADYYLTDEYWNDSTNPKTGKQMNLLFNPLLEHSRSQQHFPAYDLITNVFASQALHELAEVARLVPGQEVAAQDWQEWSEKITQGINDNLVVERTVNGQVKKIYRELYAVAGGASPAKSGALSAYDGFTWVNLAPIAADWSDIDLNIMANTYEAYLETGSYDWPKPGGGYWKMLNACSSAGPDAGGTCNDVAEVIGKGLGWEFALVKRVGGQVLADRLPVLTDFVIAKTPGLLLQESFYPDGRPKDAGNQEQTSWWIWGALQAYPRAAIAGSTPTISGVTAVAQALTADAGAWSPQNAQLSYQWFAEGAAIYGATSPTFTIPASLVGKRLSVRVVGALAGYDHATKESAATEPVSSQAVASSVPTIAGDAKVGAALSVNPGTWGEGATLSYQWFADGAAIAGQDGVTLALGQDLLGRVITVTVTGTKSGYATVIRESSPTQAVRAADPGRPTPIITAGTAKVQGSARVGDRVSVDAGLWRPAGVSLSYQWLANGSVVAGATSSSLTVPTGVVGKRLSVRVTGTLAGATTVSVTSAATSPVAKGKLVGKKPKVTGKAKVGKKLKATVKAWGPGKVTLSYRWYANGKRIKGATKKTLVVKKKWRGKKVTVRVTGKKPGYTTATAKSTAKKIRK</sequence>
<evidence type="ECO:0000313" key="3">
    <source>
        <dbReference type="EMBL" id="TQL57164.1"/>
    </source>
</evidence>